<keyword evidence="2" id="KW-1185">Reference proteome</keyword>
<accession>A0A0M8ZWL8</accession>
<dbReference type="EMBL" id="KQ435816">
    <property type="protein sequence ID" value="KOX72610.1"/>
    <property type="molecule type" value="Genomic_DNA"/>
</dbReference>
<gene>
    <name evidence="1" type="ORF">WN51_01823</name>
</gene>
<evidence type="ECO:0000313" key="2">
    <source>
        <dbReference type="Proteomes" id="UP000053105"/>
    </source>
</evidence>
<sequence>MLEKSRQLIALYHITKLTRKRAVISRNCMSLSPCIFTKYPDKVRLQKIWQNNVWYDGGCYAELETQWMVRSLDRAIPEIESYLLLRNLFADDAQKVIQKTFNELILATNFTLTSSSTTNFLYKRKLYYTQVVQNISKHLFIALEIV</sequence>
<organism evidence="1 2">
    <name type="scientific">Melipona quadrifasciata</name>
    <dbReference type="NCBI Taxonomy" id="166423"/>
    <lineage>
        <taxon>Eukaryota</taxon>
        <taxon>Metazoa</taxon>
        <taxon>Ecdysozoa</taxon>
        <taxon>Arthropoda</taxon>
        <taxon>Hexapoda</taxon>
        <taxon>Insecta</taxon>
        <taxon>Pterygota</taxon>
        <taxon>Neoptera</taxon>
        <taxon>Endopterygota</taxon>
        <taxon>Hymenoptera</taxon>
        <taxon>Apocrita</taxon>
        <taxon>Aculeata</taxon>
        <taxon>Apoidea</taxon>
        <taxon>Anthophila</taxon>
        <taxon>Apidae</taxon>
        <taxon>Melipona</taxon>
    </lineage>
</organism>
<name>A0A0M8ZWL8_9HYME</name>
<dbReference type="Proteomes" id="UP000053105">
    <property type="component" value="Unassembled WGS sequence"/>
</dbReference>
<proteinExistence type="predicted"/>
<evidence type="ECO:0000313" key="1">
    <source>
        <dbReference type="EMBL" id="KOX72610.1"/>
    </source>
</evidence>
<reference evidence="1 2" key="1">
    <citation type="submission" date="2015-07" db="EMBL/GenBank/DDBJ databases">
        <title>The genome of Melipona quadrifasciata.</title>
        <authorList>
            <person name="Pan H."/>
            <person name="Kapheim K."/>
        </authorList>
    </citation>
    <scope>NUCLEOTIDE SEQUENCE [LARGE SCALE GENOMIC DNA]</scope>
    <source>
        <strain evidence="1">0111107301</strain>
        <tissue evidence="1">Whole body</tissue>
    </source>
</reference>
<protein>
    <submittedName>
        <fullName evidence="1">Uncharacterized protein</fullName>
    </submittedName>
</protein>
<dbReference type="AlphaFoldDB" id="A0A0M8ZWL8"/>